<dbReference type="Proteomes" id="UP001460888">
    <property type="component" value="Unassembled WGS sequence"/>
</dbReference>
<sequence length="191" mass="20417">MRPECDCFEPMETVTIAPTAARRGGRRLCCSALLLLMLMTQRKILLTALAILLYGMLTACAGAPLPPADNGASRAMAVPQDDGMLAQRLRQSLNDRGWSLIEYDADALNRNRGYGGLAGQAKYRLTLSSDRIGNCRGGTPSFLYNIAVIENATGHVDLALTGANCLDTTVTRFEAGLDRRELVVPTVGAGG</sequence>
<accession>A0ABV2B1X0</accession>
<gene>
    <name evidence="2" type="ORF">SADO_11489</name>
</gene>
<reference evidence="2 3" key="1">
    <citation type="submission" date="2013-03" db="EMBL/GenBank/DDBJ databases">
        <title>Salinisphaera dokdonensis CL-ES53 Genome Sequencing.</title>
        <authorList>
            <person name="Li C."/>
            <person name="Lai Q."/>
            <person name="Shao Z."/>
        </authorList>
    </citation>
    <scope>NUCLEOTIDE SEQUENCE [LARGE SCALE GENOMIC DNA]</scope>
    <source>
        <strain evidence="2 3">CL-ES53</strain>
    </source>
</reference>
<feature type="transmembrane region" description="Helical" evidence="1">
    <location>
        <begin position="44"/>
        <end position="65"/>
    </location>
</feature>
<keyword evidence="1" id="KW-0472">Membrane</keyword>
<name>A0ABV2B1X0_9GAMM</name>
<evidence type="ECO:0008006" key="4">
    <source>
        <dbReference type="Google" id="ProtNLM"/>
    </source>
</evidence>
<organism evidence="2 3">
    <name type="scientific">Salinisphaera dokdonensis CL-ES53</name>
    <dbReference type="NCBI Taxonomy" id="1304272"/>
    <lineage>
        <taxon>Bacteria</taxon>
        <taxon>Pseudomonadati</taxon>
        <taxon>Pseudomonadota</taxon>
        <taxon>Gammaproteobacteria</taxon>
        <taxon>Salinisphaerales</taxon>
        <taxon>Salinisphaeraceae</taxon>
        <taxon>Salinisphaera</taxon>
    </lineage>
</organism>
<keyword evidence="1" id="KW-0812">Transmembrane</keyword>
<keyword evidence="1" id="KW-1133">Transmembrane helix</keyword>
<proteinExistence type="predicted"/>
<keyword evidence="3" id="KW-1185">Reference proteome</keyword>
<dbReference type="EMBL" id="APND01000003">
    <property type="protein sequence ID" value="MES1929876.1"/>
    <property type="molecule type" value="Genomic_DNA"/>
</dbReference>
<evidence type="ECO:0000256" key="1">
    <source>
        <dbReference type="SAM" id="Phobius"/>
    </source>
</evidence>
<evidence type="ECO:0000313" key="2">
    <source>
        <dbReference type="EMBL" id="MES1929876.1"/>
    </source>
</evidence>
<evidence type="ECO:0000313" key="3">
    <source>
        <dbReference type="Proteomes" id="UP001460888"/>
    </source>
</evidence>
<protein>
    <recommendedName>
        <fullName evidence="4">Lipoprotein</fullName>
    </recommendedName>
</protein>
<comment type="caution">
    <text evidence="2">The sequence shown here is derived from an EMBL/GenBank/DDBJ whole genome shotgun (WGS) entry which is preliminary data.</text>
</comment>